<evidence type="ECO:0008006" key="3">
    <source>
        <dbReference type="Google" id="ProtNLM"/>
    </source>
</evidence>
<sequence length="134" mass="15206">MSEPKIKIDVLTLDSVQCAACGYMMESIAAMPPDVQEMIEYKEWSIKNQSGIQKFLELNGRVLPTICIEGDLVFESVIPQYEELIDELAKRAPTPGMRERILSLRDKGFDFDRIKENLEKAGAGQHTRRDSTVE</sequence>
<gene>
    <name evidence="1" type="ORF">SAMN02745218_01558</name>
</gene>
<organism evidence="1 2">
    <name type="scientific">Desulfofundulus australicus DSM 11792</name>
    <dbReference type="NCBI Taxonomy" id="1121425"/>
    <lineage>
        <taxon>Bacteria</taxon>
        <taxon>Bacillati</taxon>
        <taxon>Bacillota</taxon>
        <taxon>Clostridia</taxon>
        <taxon>Eubacteriales</taxon>
        <taxon>Peptococcaceae</taxon>
        <taxon>Desulfofundulus</taxon>
    </lineage>
</organism>
<dbReference type="AlphaFoldDB" id="A0A1M4ZAT7"/>
<evidence type="ECO:0000313" key="1">
    <source>
        <dbReference type="EMBL" id="SHF14927.1"/>
    </source>
</evidence>
<dbReference type="RefSeq" id="WP_073164790.1">
    <property type="nucleotide sequence ID" value="NZ_FQUW01000016.1"/>
</dbReference>
<dbReference type="Proteomes" id="UP000184196">
    <property type="component" value="Unassembled WGS sequence"/>
</dbReference>
<dbReference type="EMBL" id="FQUW01000016">
    <property type="protein sequence ID" value="SHF14927.1"/>
    <property type="molecule type" value="Genomic_DNA"/>
</dbReference>
<dbReference type="OrthoDB" id="5420719at2"/>
<name>A0A1M4ZAT7_9FIRM</name>
<reference evidence="2" key="1">
    <citation type="submission" date="2016-11" db="EMBL/GenBank/DDBJ databases">
        <authorList>
            <person name="Varghese N."/>
            <person name="Submissions S."/>
        </authorList>
    </citation>
    <scope>NUCLEOTIDE SEQUENCE [LARGE SCALE GENOMIC DNA]</scope>
    <source>
        <strain evidence="2">DSM 11792</strain>
    </source>
</reference>
<evidence type="ECO:0000313" key="2">
    <source>
        <dbReference type="Proteomes" id="UP000184196"/>
    </source>
</evidence>
<protein>
    <recommendedName>
        <fullName evidence="3">Thioredoxin domain-containing protein</fullName>
    </recommendedName>
</protein>
<keyword evidence="2" id="KW-1185">Reference proteome</keyword>
<proteinExistence type="predicted"/>
<accession>A0A1M4ZAT7</accession>